<dbReference type="InterPro" id="IPR008271">
    <property type="entry name" value="Ser/Thr_kinase_AS"/>
</dbReference>
<dbReference type="PANTHER" id="PTHR23257:SF963">
    <property type="entry name" value="AT08303P"/>
    <property type="match status" value="1"/>
</dbReference>
<dbReference type="Pfam" id="PF07714">
    <property type="entry name" value="PK_Tyr_Ser-Thr"/>
    <property type="match status" value="1"/>
</dbReference>
<dbReference type="PANTHER" id="PTHR23257">
    <property type="entry name" value="SERINE-THREONINE PROTEIN KINASE"/>
    <property type="match status" value="1"/>
</dbReference>
<evidence type="ECO:0000313" key="3">
    <source>
        <dbReference type="Proteomes" id="UP000812287"/>
    </source>
</evidence>
<evidence type="ECO:0000259" key="1">
    <source>
        <dbReference type="PROSITE" id="PS50011"/>
    </source>
</evidence>
<dbReference type="InterPro" id="IPR000719">
    <property type="entry name" value="Prot_kinase_dom"/>
</dbReference>
<keyword evidence="2" id="KW-0418">Kinase</keyword>
<comment type="caution">
    <text evidence="2">The sequence shown here is derived from an EMBL/GenBank/DDBJ whole genome shotgun (WGS) entry which is preliminary data.</text>
</comment>
<dbReference type="PROSITE" id="PS00108">
    <property type="entry name" value="PROTEIN_KINASE_ST"/>
    <property type="match status" value="1"/>
</dbReference>
<dbReference type="InterPro" id="IPR011009">
    <property type="entry name" value="Kinase-like_dom_sf"/>
</dbReference>
<keyword evidence="2" id="KW-0808">Transferase</keyword>
<dbReference type="GO" id="GO:0004672">
    <property type="term" value="F:protein kinase activity"/>
    <property type="evidence" value="ECO:0007669"/>
    <property type="project" value="InterPro"/>
</dbReference>
<protein>
    <submittedName>
        <fullName evidence="2">Kinase-like protein</fullName>
    </submittedName>
</protein>
<dbReference type="OrthoDB" id="3070478at2759"/>
<dbReference type="GeneID" id="66103903"/>
<dbReference type="GO" id="GO:0005524">
    <property type="term" value="F:ATP binding"/>
    <property type="evidence" value="ECO:0007669"/>
    <property type="project" value="InterPro"/>
</dbReference>
<dbReference type="AlphaFoldDB" id="A0A9P7W1Y8"/>
<dbReference type="Gene3D" id="3.30.200.20">
    <property type="entry name" value="Phosphorylase Kinase, domain 1"/>
    <property type="match status" value="1"/>
</dbReference>
<evidence type="ECO:0000313" key="2">
    <source>
        <dbReference type="EMBL" id="KAG7449891.1"/>
    </source>
</evidence>
<name>A0A9P7W1Y8_9AGAR</name>
<dbReference type="SMART" id="SM00220">
    <property type="entry name" value="S_TKc"/>
    <property type="match status" value="1"/>
</dbReference>
<dbReference type="EMBL" id="MU250527">
    <property type="protein sequence ID" value="KAG7449891.1"/>
    <property type="molecule type" value="Genomic_DNA"/>
</dbReference>
<accession>A0A9P7W1Y8</accession>
<dbReference type="GO" id="GO:0007165">
    <property type="term" value="P:signal transduction"/>
    <property type="evidence" value="ECO:0007669"/>
    <property type="project" value="TreeGrafter"/>
</dbReference>
<feature type="domain" description="Protein kinase" evidence="1">
    <location>
        <begin position="77"/>
        <end position="381"/>
    </location>
</feature>
<dbReference type="RefSeq" id="XP_043043391.1">
    <property type="nucleotide sequence ID" value="XM_043181607.1"/>
</dbReference>
<dbReference type="SUPFAM" id="SSF56112">
    <property type="entry name" value="Protein kinase-like (PK-like)"/>
    <property type="match status" value="1"/>
</dbReference>
<dbReference type="Proteomes" id="UP000812287">
    <property type="component" value="Unassembled WGS sequence"/>
</dbReference>
<keyword evidence="3" id="KW-1185">Reference proteome</keyword>
<dbReference type="Gene3D" id="1.10.510.10">
    <property type="entry name" value="Transferase(Phosphotransferase) domain 1"/>
    <property type="match status" value="1"/>
</dbReference>
<dbReference type="GO" id="GO:0005737">
    <property type="term" value="C:cytoplasm"/>
    <property type="evidence" value="ECO:0007669"/>
    <property type="project" value="TreeGrafter"/>
</dbReference>
<dbReference type="InterPro" id="IPR001245">
    <property type="entry name" value="Ser-Thr/Tyr_kinase_cat_dom"/>
</dbReference>
<dbReference type="PROSITE" id="PS50011">
    <property type="entry name" value="PROTEIN_KINASE_DOM"/>
    <property type="match status" value="1"/>
</dbReference>
<proteinExistence type="predicted"/>
<sequence>MDKAMDDTSRLFYSLNIEGENGISSNASYFPSETEDFSTRTSVLSPHTDVSTRPTTYDQLIDYLDTLKVAVIDGDNLLLGKNIGLGASFHVQEGRFLDRSIHSSFVAVKTPRESIHKHPHILSSIIREVLDEIRVMSHLSLHPNVATLLGVVLEEAGGERLLPRIVMERSVGSLGSLLRKSQGGLPRHLKTRFCLDVAAGLEALHLIEIVHADVKSDNILIFYTAENWFENCVPMLTAKVSDFGFCVPDTNARDLAIGAKGTVRFKAPETLYEAPPSLCQYANLPQRDLYSFGVLVWEVVNDGRLPFPTVSDANIPSLQLSTEDGASDALINSSVVEVEGFLTTIRGTVRRSPSTRMSWQDVFTSLSTACDASCISPSPCISIVQVC</sequence>
<reference evidence="2" key="1">
    <citation type="submission" date="2020-11" db="EMBL/GenBank/DDBJ databases">
        <title>Adaptations for nitrogen fixation in a non-lichenized fungal sporocarp promotes dispersal by wood-feeding termites.</title>
        <authorList>
            <consortium name="DOE Joint Genome Institute"/>
            <person name="Koch R.A."/>
            <person name="Yoon G."/>
            <person name="Arayal U."/>
            <person name="Lail K."/>
            <person name="Amirebrahimi M."/>
            <person name="Labutti K."/>
            <person name="Lipzen A."/>
            <person name="Riley R."/>
            <person name="Barry K."/>
            <person name="Henrissat B."/>
            <person name="Grigoriev I.V."/>
            <person name="Herr J.R."/>
            <person name="Aime M.C."/>
        </authorList>
    </citation>
    <scope>NUCLEOTIDE SEQUENCE</scope>
    <source>
        <strain evidence="2">MCA 3950</strain>
    </source>
</reference>
<organism evidence="2 3">
    <name type="scientific">Guyanagaster necrorhizus</name>
    <dbReference type="NCBI Taxonomy" id="856835"/>
    <lineage>
        <taxon>Eukaryota</taxon>
        <taxon>Fungi</taxon>
        <taxon>Dikarya</taxon>
        <taxon>Basidiomycota</taxon>
        <taxon>Agaricomycotina</taxon>
        <taxon>Agaricomycetes</taxon>
        <taxon>Agaricomycetidae</taxon>
        <taxon>Agaricales</taxon>
        <taxon>Marasmiineae</taxon>
        <taxon>Physalacriaceae</taxon>
        <taxon>Guyanagaster</taxon>
    </lineage>
</organism>
<gene>
    <name evidence="2" type="ORF">BT62DRAFT_613351</name>
</gene>
<dbReference type="InterPro" id="IPR050167">
    <property type="entry name" value="Ser_Thr_protein_kinase"/>
</dbReference>